<dbReference type="Proteomes" id="UP000217790">
    <property type="component" value="Unassembled WGS sequence"/>
</dbReference>
<gene>
    <name evidence="1" type="ORF">ARMGADRAFT_1074964</name>
</gene>
<evidence type="ECO:0000313" key="1">
    <source>
        <dbReference type="EMBL" id="PBK98087.1"/>
    </source>
</evidence>
<protein>
    <submittedName>
        <fullName evidence="1">Uncharacterized protein</fullName>
    </submittedName>
</protein>
<name>A0A2H3E9Q1_ARMGA</name>
<dbReference type="InParanoid" id="A0A2H3E9Q1"/>
<accession>A0A2H3E9Q1</accession>
<evidence type="ECO:0000313" key="2">
    <source>
        <dbReference type="Proteomes" id="UP000217790"/>
    </source>
</evidence>
<reference evidence="2" key="1">
    <citation type="journal article" date="2017" name="Nat. Ecol. Evol.">
        <title>Genome expansion and lineage-specific genetic innovations in the forest pathogenic fungi Armillaria.</title>
        <authorList>
            <person name="Sipos G."/>
            <person name="Prasanna A.N."/>
            <person name="Walter M.C."/>
            <person name="O'Connor E."/>
            <person name="Balint B."/>
            <person name="Krizsan K."/>
            <person name="Kiss B."/>
            <person name="Hess J."/>
            <person name="Varga T."/>
            <person name="Slot J."/>
            <person name="Riley R."/>
            <person name="Boka B."/>
            <person name="Rigling D."/>
            <person name="Barry K."/>
            <person name="Lee J."/>
            <person name="Mihaltcheva S."/>
            <person name="LaButti K."/>
            <person name="Lipzen A."/>
            <person name="Waldron R."/>
            <person name="Moloney N.M."/>
            <person name="Sperisen C."/>
            <person name="Kredics L."/>
            <person name="Vagvoelgyi C."/>
            <person name="Patrignani A."/>
            <person name="Fitzpatrick D."/>
            <person name="Nagy I."/>
            <person name="Doyle S."/>
            <person name="Anderson J.B."/>
            <person name="Grigoriev I.V."/>
            <person name="Gueldener U."/>
            <person name="Muensterkoetter M."/>
            <person name="Nagy L.G."/>
        </authorList>
    </citation>
    <scope>NUCLEOTIDE SEQUENCE [LARGE SCALE GENOMIC DNA]</scope>
    <source>
        <strain evidence="2">Ar21-2</strain>
    </source>
</reference>
<dbReference type="AlphaFoldDB" id="A0A2H3E9Q1"/>
<proteinExistence type="predicted"/>
<dbReference type="EMBL" id="KZ293648">
    <property type="protein sequence ID" value="PBK98087.1"/>
    <property type="molecule type" value="Genomic_DNA"/>
</dbReference>
<organism evidence="1 2">
    <name type="scientific">Armillaria gallica</name>
    <name type="common">Bulbous honey fungus</name>
    <name type="synonym">Armillaria bulbosa</name>
    <dbReference type="NCBI Taxonomy" id="47427"/>
    <lineage>
        <taxon>Eukaryota</taxon>
        <taxon>Fungi</taxon>
        <taxon>Dikarya</taxon>
        <taxon>Basidiomycota</taxon>
        <taxon>Agaricomycotina</taxon>
        <taxon>Agaricomycetes</taxon>
        <taxon>Agaricomycetidae</taxon>
        <taxon>Agaricales</taxon>
        <taxon>Marasmiineae</taxon>
        <taxon>Physalacriaceae</taxon>
        <taxon>Armillaria</taxon>
    </lineage>
</organism>
<keyword evidence="2" id="KW-1185">Reference proteome</keyword>
<sequence length="223" mass="25084">MALINVIDTMQQHGVPRRNCPFHNTLVRLSWKRDDPDECSSSSPLQVKSSPLRLPMNSAAYVEHYAIRIRADCKYSSFRITFARKTKFVKVWACIVKATLAEISIDLLVERHRGYAPKLTFTSWHGMFNKGKLPIVIRTRILPRDRGRLLQAARAYAVHAKTGVKPVKLDLVGDAGSDFDEDDGTTLHLATGNSFFCQDQYYGQILSALHPAYEEPSSAGHPL</sequence>